<organism evidence="2 3">
    <name type="scientific">Rhodamnia argentea</name>
    <dbReference type="NCBI Taxonomy" id="178133"/>
    <lineage>
        <taxon>Eukaryota</taxon>
        <taxon>Viridiplantae</taxon>
        <taxon>Streptophyta</taxon>
        <taxon>Embryophyta</taxon>
        <taxon>Tracheophyta</taxon>
        <taxon>Spermatophyta</taxon>
        <taxon>Magnoliopsida</taxon>
        <taxon>eudicotyledons</taxon>
        <taxon>Gunneridae</taxon>
        <taxon>Pentapetalae</taxon>
        <taxon>rosids</taxon>
        <taxon>malvids</taxon>
        <taxon>Myrtales</taxon>
        <taxon>Myrtaceae</taxon>
        <taxon>Myrtoideae</taxon>
        <taxon>Myrteae</taxon>
        <taxon>Australasian group</taxon>
        <taxon>Rhodamnia</taxon>
    </lineage>
</organism>
<evidence type="ECO:0000313" key="2">
    <source>
        <dbReference type="Proteomes" id="UP000827889"/>
    </source>
</evidence>
<dbReference type="SUPFAM" id="SSF48371">
    <property type="entry name" value="ARM repeat"/>
    <property type="match status" value="1"/>
</dbReference>
<dbReference type="InterPro" id="IPR016024">
    <property type="entry name" value="ARM-type_fold"/>
</dbReference>
<proteinExistence type="predicted"/>
<accession>A0ABM3HXP8</accession>
<dbReference type="GeneID" id="115729478"/>
<dbReference type="Proteomes" id="UP000827889">
    <property type="component" value="Chromosome 1"/>
</dbReference>
<dbReference type="PANTHER" id="PTHR36379:SF1">
    <property type="entry name" value="PUTATIVE RECOMBINATION INITIATION DEFECT 1-RELATED"/>
    <property type="match status" value="1"/>
</dbReference>
<feature type="compositionally biased region" description="Low complexity" evidence="1">
    <location>
        <begin position="27"/>
        <end position="36"/>
    </location>
</feature>
<gene>
    <name evidence="3" type="primary">LOC115729478</name>
</gene>
<dbReference type="PANTHER" id="PTHR36379">
    <property type="entry name" value="PROTEIN PRD1"/>
    <property type="match status" value="1"/>
</dbReference>
<dbReference type="RefSeq" id="XP_048141374.1">
    <property type="nucleotide sequence ID" value="XM_048285417.1"/>
</dbReference>
<sequence>MYFNDWQEPDAELADEVEEEEEEGTEDSSSPPSSCSQGHRCSLNLRTRHGGAICLLCLSNLLTAPRPPTVHVSYALSQLSRALSDPPFLRSLLTFHAHLLVSPLVHALSTSDDEPIACQIIDLVVLLSDSGRESALACEFASRVSGLLCSRALGWSRRQVYVLHCFGILLNHGTIDVYASIKDKHVFVVHLMDGLQLPSDDIQGEILFVLYKLSVLQREYGDGDKSEPFVSCSPKLIHLSLDVLLKTQSDDVRLNCVALLSMLVQRGFLKDPYDDCMSNLSSVEADSPVQVTDDLSDISSLTLFSEAIKGPLLSSDGQVQMGTLELVAYYLRELNSVKQFQLLVEANIADYVFEILRLSECKDPVISSCLGVLDLLSNAGQAFTQRLAVGFASLIPVFAYVAEVPFHPGQLQLLKLVFSCISDCPGVASTSQSEQLAVILARMLRRYNDGETGMLSESFMLICSILMSMMNSPTCHDVLNLTTCIQESLKDAILACLSATREHTDLLLHSLLLLKEAFAYGCGGYPVNNSNKNGLQHCVIDICRRWLLPWLWTSIKGEEEDEETVLGVLDIFHAILIHSYHDRTSEFAEDLISSSWFTFSFSCLALYPTERMKGRIYLMMSSLMEVLLGNDCGQNLRDAVSYLPSDPNDLLFLLGQESSHNLQLSFCQSAALQILYCSSLFDERLAADKIVLASIEQFILVNGCNLTSTSMSSSTAIQLVAVYSLYRGLAKMSYQMPYSPEAERLFIQLVTKSELDLLSARIHPTSLKWLFQQEKLCESLSCQILTFCRISPKSDNPLIVHGKKVHGLDVQLIAELVAAEDNYAAKLLVYIFEEVVTENNQENDLTSVLNLMEDVIRMFPEASNRLCLNGIAKAIHIFYNESSPSSQVYTATAIFIFNILSSVDSDALADDEAWVAVALKLMDHLIYSGDIGKCSTCCLILGILCLVLHHSTNGALVKASKTVLLNTSLASTLSSAIHMACPNGPAMDNIDEGTKAGETLLHVLLLHYFAFKSMHAILPSAVDWDNLIGQSTCVGTRPFLSIKCHDLCRLMHFGPPLVKLVASHCLLELFIRLSEQRDSKHEDLCTNKYWMSLMAVFEGLLLYNDTRVAMNSSLCLAMILKWEIQKVAEIFNRRRMWCRLILEELVISLAAPSLVSKSSTNHHKAAIIVAVALLKLPKVPEWLRSVFNDTFLTGILRNLTGSNLSAEIFLLLRELLNSKLLCADDHVANLNRVLQESRSRTYGESMKAESKEKCLKKVIAVDDDTGATIDFLIDLIASDSRRAESYGGLQIGKERLLDEIEMFFQVDSSR</sequence>
<evidence type="ECO:0000256" key="1">
    <source>
        <dbReference type="SAM" id="MobiDB-lite"/>
    </source>
</evidence>
<evidence type="ECO:0000313" key="3">
    <source>
        <dbReference type="RefSeq" id="XP_048141374.1"/>
    </source>
</evidence>
<reference evidence="3" key="2">
    <citation type="submission" date="2025-08" db="UniProtKB">
        <authorList>
            <consortium name="RefSeq"/>
        </authorList>
    </citation>
    <scope>IDENTIFICATION</scope>
    <source>
        <tissue evidence="3">Leaf</tissue>
    </source>
</reference>
<feature type="region of interest" description="Disordered" evidence="1">
    <location>
        <begin position="1"/>
        <end position="36"/>
    </location>
</feature>
<protein>
    <submittedName>
        <fullName evidence="3">Protein PUTATIVE RECOMBINATION INITIATION DEFECT 1</fullName>
    </submittedName>
</protein>
<dbReference type="InterPro" id="IPR044968">
    <property type="entry name" value="PRD1"/>
</dbReference>
<name>A0ABM3HXP8_9MYRT</name>
<keyword evidence="2" id="KW-1185">Reference proteome</keyword>
<reference evidence="2" key="1">
    <citation type="submission" date="2025-05" db="UniProtKB">
        <authorList>
            <consortium name="RefSeq"/>
        </authorList>
    </citation>
    <scope>NUCLEOTIDE SEQUENCE [LARGE SCALE GENOMIC DNA]</scope>
</reference>
<feature type="compositionally biased region" description="Acidic residues" evidence="1">
    <location>
        <begin position="7"/>
        <end position="26"/>
    </location>
</feature>